<name>A0A4Q2T815_9ACTN</name>
<dbReference type="Proteomes" id="UP000291101">
    <property type="component" value="Unassembled WGS sequence"/>
</dbReference>
<dbReference type="EMBL" id="SDWV01000005">
    <property type="protein sequence ID" value="RYC12919.1"/>
    <property type="molecule type" value="Genomic_DNA"/>
</dbReference>
<dbReference type="AlphaFoldDB" id="A0A4Q2T815"/>
<accession>A0A4Q2T815</accession>
<protein>
    <recommendedName>
        <fullName evidence="3">Asp23/Gls24 family envelope stress response protein</fullName>
    </recommendedName>
</protein>
<organism evidence="1 2">
    <name type="scientific">Nocardioides zhouii</name>
    <dbReference type="NCBI Taxonomy" id="1168729"/>
    <lineage>
        <taxon>Bacteria</taxon>
        <taxon>Bacillati</taxon>
        <taxon>Actinomycetota</taxon>
        <taxon>Actinomycetes</taxon>
        <taxon>Propionibacteriales</taxon>
        <taxon>Nocardioidaceae</taxon>
        <taxon>Nocardioides</taxon>
    </lineage>
</organism>
<evidence type="ECO:0008006" key="3">
    <source>
        <dbReference type="Google" id="ProtNLM"/>
    </source>
</evidence>
<evidence type="ECO:0000313" key="1">
    <source>
        <dbReference type="EMBL" id="RYC12919.1"/>
    </source>
</evidence>
<keyword evidence="2" id="KW-1185">Reference proteome</keyword>
<proteinExistence type="predicted"/>
<gene>
    <name evidence="1" type="ORF">EUA94_06710</name>
</gene>
<comment type="caution">
    <text evidence="1">The sequence shown here is derived from an EMBL/GenBank/DDBJ whole genome shotgun (WGS) entry which is preliminary data.</text>
</comment>
<reference evidence="1 2" key="1">
    <citation type="submission" date="2019-01" db="EMBL/GenBank/DDBJ databases">
        <title>Novel species of Nocardioides.</title>
        <authorList>
            <person name="Liu Q."/>
            <person name="X Y.-H."/>
        </authorList>
    </citation>
    <scope>NUCLEOTIDE SEQUENCE [LARGE SCALE GENOMIC DNA]</scope>
    <source>
        <strain evidence="1 2">HLT2-9</strain>
    </source>
</reference>
<dbReference type="RefSeq" id="WP_129425949.1">
    <property type="nucleotide sequence ID" value="NZ_SDWV01000005.1"/>
</dbReference>
<dbReference type="OrthoDB" id="3787931at2"/>
<evidence type="ECO:0000313" key="2">
    <source>
        <dbReference type="Proteomes" id="UP000291101"/>
    </source>
</evidence>
<sequence>MALSPTDPLERAVVAAQAEAPDDWDSVSQAVKRRIRATVAPSRPIVVVAADGSTDQDAHGSRTYVASRVVRAALRDALRTRPDLTAERIDLTIDDERLTRVEVDLVCAYGTVMPAASDVARATVASVVADLLGPGTQPQVDVTVTDVVVGDPRLA</sequence>